<evidence type="ECO:0000256" key="7">
    <source>
        <dbReference type="ARBA" id="ARBA00024033"/>
    </source>
</evidence>
<dbReference type="GO" id="GO:0005886">
    <property type="term" value="C:plasma membrane"/>
    <property type="evidence" value="ECO:0007669"/>
    <property type="project" value="UniProtKB-SubCell"/>
</dbReference>
<evidence type="ECO:0000256" key="6">
    <source>
        <dbReference type="ARBA" id="ARBA00023136"/>
    </source>
</evidence>
<dbReference type="RefSeq" id="WP_207144352.1">
    <property type="nucleotide sequence ID" value="NZ_JAEKJZ010000009.1"/>
</dbReference>
<feature type="transmembrane region" description="Helical" evidence="8">
    <location>
        <begin position="284"/>
        <end position="302"/>
    </location>
</feature>
<dbReference type="GO" id="GO:0016758">
    <property type="term" value="F:hexosyltransferase activity"/>
    <property type="evidence" value="ECO:0007669"/>
    <property type="project" value="InterPro"/>
</dbReference>
<comment type="similarity">
    <text evidence="7">Belongs to the glycosyltransferase 87 family.</text>
</comment>
<comment type="caution">
    <text evidence="9">The sequence shown here is derived from an EMBL/GenBank/DDBJ whole genome shotgun (WGS) entry which is preliminary data.</text>
</comment>
<comment type="subcellular location">
    <subcellularLocation>
        <location evidence="1">Cell membrane</location>
        <topology evidence="1">Multi-pass membrane protein</topology>
    </subcellularLocation>
</comment>
<name>A0A939EIZ0_9HYPH</name>
<dbReference type="Proteomes" id="UP000664096">
    <property type="component" value="Unassembled WGS sequence"/>
</dbReference>
<keyword evidence="4 8" id="KW-0812">Transmembrane</keyword>
<feature type="transmembrane region" description="Helical" evidence="8">
    <location>
        <begin position="376"/>
        <end position="398"/>
    </location>
</feature>
<feature type="transmembrane region" description="Helical" evidence="8">
    <location>
        <begin position="219"/>
        <end position="240"/>
    </location>
</feature>
<gene>
    <name evidence="9" type="ORF">JF539_27105</name>
</gene>
<keyword evidence="5 8" id="KW-1133">Transmembrane helix</keyword>
<accession>A0A939EIZ0</accession>
<evidence type="ECO:0000256" key="8">
    <source>
        <dbReference type="SAM" id="Phobius"/>
    </source>
</evidence>
<evidence type="ECO:0000256" key="2">
    <source>
        <dbReference type="ARBA" id="ARBA00022475"/>
    </source>
</evidence>
<feature type="transmembrane region" description="Helical" evidence="8">
    <location>
        <begin position="314"/>
        <end position="341"/>
    </location>
</feature>
<feature type="transmembrane region" description="Helical" evidence="8">
    <location>
        <begin position="153"/>
        <end position="182"/>
    </location>
</feature>
<sequence>MLSEVRRFYLGALKSDELNTRFGGPLFVFLLFSTSLFLFGSWVHDDGGAFTFAETFRLAEREDFAAFYRAGQMAGLGQAADAYDFFKFSELFSEGNKYLFFLNPPHALLFFEPLSLLSYPAAKGVFMALGLICLMLSVYVIRLHLGFWPYVFLLLSAGTFYSFQLLQLAPITTFLLLFALLFSRRHPVLSGLALAVLTIKPQYGLLAPIFLIARRDWHAFAVAALGSLVLMVLSLVIYGLPVWQAFLESMTGGVHSVQFQVLHNIMITAGNALGKFGAGTDVRMALQMLILFAMAGTVWIFARKFPREKAVAFSLMAMCLAAPSFFFYDWLFYAMALLLLLKVKPSWPLPLQAGAGLLWIAPVVHDMIYQYNEPVAFYFSGSIWFLAAVVLVLFWVYLRDEQTVDDTPVIGEKAFS</sequence>
<evidence type="ECO:0000256" key="5">
    <source>
        <dbReference type="ARBA" id="ARBA00022989"/>
    </source>
</evidence>
<feature type="transmembrane region" description="Helical" evidence="8">
    <location>
        <begin position="121"/>
        <end position="141"/>
    </location>
</feature>
<feature type="transmembrane region" description="Helical" evidence="8">
    <location>
        <begin position="21"/>
        <end position="43"/>
    </location>
</feature>
<dbReference type="InterPro" id="IPR018584">
    <property type="entry name" value="GT87"/>
</dbReference>
<dbReference type="EMBL" id="JAEKJZ010000009">
    <property type="protein sequence ID" value="MBN9674056.1"/>
    <property type="molecule type" value="Genomic_DNA"/>
</dbReference>
<dbReference type="AlphaFoldDB" id="A0A939EIZ0"/>
<organism evidence="9 10">
    <name type="scientific">Roseibium aggregatum</name>
    <dbReference type="NCBI Taxonomy" id="187304"/>
    <lineage>
        <taxon>Bacteria</taxon>
        <taxon>Pseudomonadati</taxon>
        <taxon>Pseudomonadota</taxon>
        <taxon>Alphaproteobacteria</taxon>
        <taxon>Hyphomicrobiales</taxon>
        <taxon>Stappiaceae</taxon>
        <taxon>Roseibium</taxon>
    </lineage>
</organism>
<dbReference type="Pfam" id="PF09594">
    <property type="entry name" value="GT87"/>
    <property type="match status" value="1"/>
</dbReference>
<evidence type="ECO:0000256" key="4">
    <source>
        <dbReference type="ARBA" id="ARBA00022692"/>
    </source>
</evidence>
<keyword evidence="2" id="KW-1003">Cell membrane</keyword>
<evidence type="ECO:0000313" key="10">
    <source>
        <dbReference type="Proteomes" id="UP000664096"/>
    </source>
</evidence>
<evidence type="ECO:0000256" key="1">
    <source>
        <dbReference type="ARBA" id="ARBA00004651"/>
    </source>
</evidence>
<feature type="transmembrane region" description="Helical" evidence="8">
    <location>
        <begin position="347"/>
        <end position="364"/>
    </location>
</feature>
<reference evidence="9" key="1">
    <citation type="submission" date="2020-12" db="EMBL/GenBank/DDBJ databases">
        <title>Oil enriched cultivation method for isolating marine PHA-producing bacteria.</title>
        <authorList>
            <person name="Zheng W."/>
            <person name="Yu S."/>
            <person name="Huang Y."/>
        </authorList>
    </citation>
    <scope>NUCLEOTIDE SEQUENCE</scope>
    <source>
        <strain evidence="9">SY-2-12</strain>
    </source>
</reference>
<protein>
    <submittedName>
        <fullName evidence="9">DUF2029 domain-containing protein</fullName>
    </submittedName>
</protein>
<keyword evidence="6 8" id="KW-0472">Membrane</keyword>
<proteinExistence type="inferred from homology"/>
<evidence type="ECO:0000256" key="3">
    <source>
        <dbReference type="ARBA" id="ARBA00022679"/>
    </source>
</evidence>
<evidence type="ECO:0000313" key="9">
    <source>
        <dbReference type="EMBL" id="MBN9674056.1"/>
    </source>
</evidence>
<feature type="transmembrane region" description="Helical" evidence="8">
    <location>
        <begin position="188"/>
        <end position="212"/>
    </location>
</feature>
<keyword evidence="3" id="KW-0808">Transferase</keyword>